<organism evidence="1 2">
    <name type="scientific">Microthyrium microscopicum</name>
    <dbReference type="NCBI Taxonomy" id="703497"/>
    <lineage>
        <taxon>Eukaryota</taxon>
        <taxon>Fungi</taxon>
        <taxon>Dikarya</taxon>
        <taxon>Ascomycota</taxon>
        <taxon>Pezizomycotina</taxon>
        <taxon>Dothideomycetes</taxon>
        <taxon>Dothideomycetes incertae sedis</taxon>
        <taxon>Microthyriales</taxon>
        <taxon>Microthyriaceae</taxon>
        <taxon>Microthyrium</taxon>
    </lineage>
</organism>
<protein>
    <recommendedName>
        <fullName evidence="3">N-acetyltransferase domain-containing protein</fullName>
    </recommendedName>
</protein>
<evidence type="ECO:0008006" key="3">
    <source>
        <dbReference type="Google" id="ProtNLM"/>
    </source>
</evidence>
<keyword evidence="2" id="KW-1185">Reference proteome</keyword>
<reference evidence="1" key="1">
    <citation type="journal article" date="2020" name="Stud. Mycol.">
        <title>101 Dothideomycetes genomes: a test case for predicting lifestyles and emergence of pathogens.</title>
        <authorList>
            <person name="Haridas S."/>
            <person name="Albert R."/>
            <person name="Binder M."/>
            <person name="Bloem J."/>
            <person name="Labutti K."/>
            <person name="Salamov A."/>
            <person name="Andreopoulos B."/>
            <person name="Baker S."/>
            <person name="Barry K."/>
            <person name="Bills G."/>
            <person name="Bluhm B."/>
            <person name="Cannon C."/>
            <person name="Castanera R."/>
            <person name="Culley D."/>
            <person name="Daum C."/>
            <person name="Ezra D."/>
            <person name="Gonzalez J."/>
            <person name="Henrissat B."/>
            <person name="Kuo A."/>
            <person name="Liang C."/>
            <person name="Lipzen A."/>
            <person name="Lutzoni F."/>
            <person name="Magnuson J."/>
            <person name="Mondo S."/>
            <person name="Nolan M."/>
            <person name="Ohm R."/>
            <person name="Pangilinan J."/>
            <person name="Park H.-J."/>
            <person name="Ramirez L."/>
            <person name="Alfaro M."/>
            <person name="Sun H."/>
            <person name="Tritt A."/>
            <person name="Yoshinaga Y."/>
            <person name="Zwiers L.-H."/>
            <person name="Turgeon B."/>
            <person name="Goodwin S."/>
            <person name="Spatafora J."/>
            <person name="Crous P."/>
            <person name="Grigoriev I."/>
        </authorList>
    </citation>
    <scope>NUCLEOTIDE SEQUENCE</scope>
    <source>
        <strain evidence="1">CBS 115976</strain>
    </source>
</reference>
<dbReference type="Gene3D" id="3.40.630.30">
    <property type="match status" value="1"/>
</dbReference>
<gene>
    <name evidence="1" type="ORF">BT63DRAFT_430591</name>
</gene>
<dbReference type="PANTHER" id="PTHR42791">
    <property type="entry name" value="GNAT FAMILY ACETYLTRANSFERASE"/>
    <property type="match status" value="1"/>
</dbReference>
<dbReference type="EMBL" id="MU004247">
    <property type="protein sequence ID" value="KAF2663157.1"/>
    <property type="molecule type" value="Genomic_DNA"/>
</dbReference>
<dbReference type="PANTHER" id="PTHR42791:SF2">
    <property type="entry name" value="N-ACETYLTRANSFERASE DOMAIN-CONTAINING PROTEIN"/>
    <property type="match status" value="1"/>
</dbReference>
<dbReference type="OrthoDB" id="2115692at2759"/>
<evidence type="ECO:0000313" key="2">
    <source>
        <dbReference type="Proteomes" id="UP000799302"/>
    </source>
</evidence>
<dbReference type="AlphaFoldDB" id="A0A6A6TVF6"/>
<dbReference type="Proteomes" id="UP000799302">
    <property type="component" value="Unassembled WGS sequence"/>
</dbReference>
<proteinExistence type="predicted"/>
<dbReference type="InterPro" id="IPR052523">
    <property type="entry name" value="Trichothecene_AcTrans"/>
</dbReference>
<sequence>MPQYAVQPCTIDDGADIARVHVSAFWTEPAWKIIWPNKTREYVTNECKKRMPFNIITDPIYRRQQKAVDTGTGRIVGYARWTLPELDGVEVGSLWPGAKAAEVSGERKQAAAEASASADWAYDGQVTSELDKAVDQMKKELLSKKQYIVLDILGVHPDVWRQGVANLLLNSGLKAIREFEVKLDVFVVAKSAGVGVYDKAGLKKVGEVIQDGSSVGIDTDYAAWFYVWEAEN</sequence>
<dbReference type="InterPro" id="IPR016181">
    <property type="entry name" value="Acyl_CoA_acyltransferase"/>
</dbReference>
<evidence type="ECO:0000313" key="1">
    <source>
        <dbReference type="EMBL" id="KAF2663157.1"/>
    </source>
</evidence>
<dbReference type="SUPFAM" id="SSF55729">
    <property type="entry name" value="Acyl-CoA N-acyltransferases (Nat)"/>
    <property type="match status" value="1"/>
</dbReference>
<accession>A0A6A6TVF6</accession>
<name>A0A6A6TVF6_9PEZI</name>